<keyword evidence="1" id="KW-0812">Transmembrane</keyword>
<keyword evidence="3" id="KW-1185">Reference proteome</keyword>
<keyword evidence="1" id="KW-1133">Transmembrane helix</keyword>
<gene>
    <name evidence="2" type="ORF">ACFP3H_20575</name>
</gene>
<dbReference type="NCBIfam" id="NF041635">
    <property type="entry name" value="STM3941_fam"/>
    <property type="match status" value="1"/>
</dbReference>
<sequence>MAYAWLMLAAFVMFAGIGFCMVLAGDEAYVTRIVGVAGLLFCAFGTVFIASRLIWRKPELVVTYDGLYFRQFGWIGWDEVAHADIWITRTRGPIEHRNLRVVLRDPTAFFARSSLWVRTMHRLNRGFTPDCVVLSSVLLGAPSEQALAAMRHYHPTLPIRQ</sequence>
<evidence type="ECO:0000313" key="2">
    <source>
        <dbReference type="EMBL" id="MFC6013457.1"/>
    </source>
</evidence>
<reference evidence="3" key="1">
    <citation type="journal article" date="2019" name="Int. J. Syst. Evol. Microbiol.">
        <title>The Global Catalogue of Microorganisms (GCM) 10K type strain sequencing project: providing services to taxonomists for standard genome sequencing and annotation.</title>
        <authorList>
            <consortium name="The Broad Institute Genomics Platform"/>
            <consortium name="The Broad Institute Genome Sequencing Center for Infectious Disease"/>
            <person name="Wu L."/>
            <person name="Ma J."/>
        </authorList>
    </citation>
    <scope>NUCLEOTIDE SEQUENCE [LARGE SCALE GENOMIC DNA]</scope>
    <source>
        <strain evidence="3">CCUG 36956</strain>
    </source>
</reference>
<evidence type="ECO:0000313" key="3">
    <source>
        <dbReference type="Proteomes" id="UP001596223"/>
    </source>
</evidence>
<keyword evidence="1" id="KW-0472">Membrane</keyword>
<proteinExistence type="predicted"/>
<protein>
    <submittedName>
        <fullName evidence="2">STM3941 family protein</fullName>
    </submittedName>
</protein>
<dbReference type="EMBL" id="JBHSQN010000014">
    <property type="protein sequence ID" value="MFC6013457.1"/>
    <property type="molecule type" value="Genomic_DNA"/>
</dbReference>
<accession>A0ABW1JVH1</accession>
<dbReference type="Proteomes" id="UP001596223">
    <property type="component" value="Unassembled WGS sequence"/>
</dbReference>
<dbReference type="InterPro" id="IPR048136">
    <property type="entry name" value="STM3941-like"/>
</dbReference>
<comment type="caution">
    <text evidence="2">The sequence shown here is derived from an EMBL/GenBank/DDBJ whole genome shotgun (WGS) entry which is preliminary data.</text>
</comment>
<name>A0ABW1JVH1_9NOCA</name>
<feature type="transmembrane region" description="Helical" evidence="1">
    <location>
        <begin position="34"/>
        <end position="55"/>
    </location>
</feature>
<dbReference type="RefSeq" id="WP_378608457.1">
    <property type="nucleotide sequence ID" value="NZ_JBHSQN010000014.1"/>
</dbReference>
<evidence type="ECO:0000256" key="1">
    <source>
        <dbReference type="SAM" id="Phobius"/>
    </source>
</evidence>
<organism evidence="2 3">
    <name type="scientific">Nocardia lasii</name>
    <dbReference type="NCBI Taxonomy" id="1616107"/>
    <lineage>
        <taxon>Bacteria</taxon>
        <taxon>Bacillati</taxon>
        <taxon>Actinomycetota</taxon>
        <taxon>Actinomycetes</taxon>
        <taxon>Mycobacteriales</taxon>
        <taxon>Nocardiaceae</taxon>
        <taxon>Nocardia</taxon>
    </lineage>
</organism>